<keyword evidence="3" id="KW-1185">Reference proteome</keyword>
<evidence type="ECO:0000313" key="3">
    <source>
        <dbReference type="Proteomes" id="UP000050761"/>
    </source>
</evidence>
<evidence type="ECO:0000313" key="2">
    <source>
        <dbReference type="EMBL" id="VDP42624.1"/>
    </source>
</evidence>
<dbReference type="OrthoDB" id="5834752at2759"/>
<dbReference type="WBParaSite" id="HPBE_0002405701-mRNA-1">
    <property type="protein sequence ID" value="HPBE_0002405701-mRNA-1"/>
    <property type="gene ID" value="HPBE_0002405701"/>
</dbReference>
<protein>
    <submittedName>
        <fullName evidence="4">Myosin_tail_1 domain-containing protein</fullName>
    </submittedName>
</protein>
<dbReference type="Proteomes" id="UP000050761">
    <property type="component" value="Unassembled WGS sequence"/>
</dbReference>
<reference evidence="2 3" key="1">
    <citation type="submission" date="2018-11" db="EMBL/GenBank/DDBJ databases">
        <authorList>
            <consortium name="Pathogen Informatics"/>
        </authorList>
    </citation>
    <scope>NUCLEOTIDE SEQUENCE [LARGE SCALE GENOMIC DNA]</scope>
</reference>
<keyword evidence="1" id="KW-0175">Coiled coil</keyword>
<dbReference type="AlphaFoldDB" id="A0A183GMY7"/>
<organism evidence="3 4">
    <name type="scientific">Heligmosomoides polygyrus</name>
    <name type="common">Parasitic roundworm</name>
    <dbReference type="NCBI Taxonomy" id="6339"/>
    <lineage>
        <taxon>Eukaryota</taxon>
        <taxon>Metazoa</taxon>
        <taxon>Ecdysozoa</taxon>
        <taxon>Nematoda</taxon>
        <taxon>Chromadorea</taxon>
        <taxon>Rhabditida</taxon>
        <taxon>Rhabditina</taxon>
        <taxon>Rhabditomorpha</taxon>
        <taxon>Strongyloidea</taxon>
        <taxon>Heligmosomidae</taxon>
        <taxon>Heligmosomoides</taxon>
    </lineage>
</organism>
<feature type="coiled-coil region" evidence="1">
    <location>
        <begin position="14"/>
        <end position="140"/>
    </location>
</feature>
<gene>
    <name evidence="2" type="ORF">HPBE_LOCUS24056</name>
</gene>
<sequence>MAYKENEVKWEAKKTDFEEIIKEKNNTVLQLERKLRDVNDELLNSWNALKNTESQCTGLQREVEELTRNLGLQREEYQASISDWRNRLEKTVAENLATCAADMERNTNIAREMREKTEEVERLQQLLEIEKKQVQLVAEELTANFRKESETVSWNQKAPDIRSLIPTMGEYCCVSTKNPC</sequence>
<evidence type="ECO:0000256" key="1">
    <source>
        <dbReference type="SAM" id="Coils"/>
    </source>
</evidence>
<evidence type="ECO:0000313" key="4">
    <source>
        <dbReference type="WBParaSite" id="HPBE_0002405701-mRNA-1"/>
    </source>
</evidence>
<accession>A0A183GMY7</accession>
<name>A0A183GMY7_HELPZ</name>
<dbReference type="EMBL" id="UZAH01035787">
    <property type="protein sequence ID" value="VDP42624.1"/>
    <property type="molecule type" value="Genomic_DNA"/>
</dbReference>
<proteinExistence type="predicted"/>
<reference evidence="4" key="2">
    <citation type="submission" date="2019-09" db="UniProtKB">
        <authorList>
            <consortium name="WormBaseParasite"/>
        </authorList>
    </citation>
    <scope>IDENTIFICATION</scope>
</reference>
<accession>A0A3P8EDB5</accession>